<sequence>MTSYLISLCAGILIGVFYAFFKVRSPAPPGIALIGLLGMVIGERLIPTLSHLLGG</sequence>
<dbReference type="EMBL" id="JABFMT010000024">
    <property type="protein sequence ID" value="NUU03577.1"/>
    <property type="molecule type" value="Genomic_DNA"/>
</dbReference>
<accession>A0ABX2LYM9</accession>
<keyword evidence="1" id="KW-1133">Transmembrane helix</keyword>
<dbReference type="InterPro" id="IPR009872">
    <property type="entry name" value="DUF1427"/>
</dbReference>
<feature type="transmembrane region" description="Helical" evidence="1">
    <location>
        <begin position="27"/>
        <end position="46"/>
    </location>
</feature>
<evidence type="ECO:0000313" key="3">
    <source>
        <dbReference type="Proteomes" id="UP000536746"/>
    </source>
</evidence>
<organism evidence="2 3">
    <name type="scientific">Herbaspirillum robiniae</name>
    <dbReference type="NCBI Taxonomy" id="2014887"/>
    <lineage>
        <taxon>Bacteria</taxon>
        <taxon>Pseudomonadati</taxon>
        <taxon>Pseudomonadota</taxon>
        <taxon>Betaproteobacteria</taxon>
        <taxon>Burkholderiales</taxon>
        <taxon>Oxalobacteraceae</taxon>
        <taxon>Herbaspirillum</taxon>
    </lineage>
</organism>
<keyword evidence="1" id="KW-0472">Membrane</keyword>
<keyword evidence="3" id="KW-1185">Reference proteome</keyword>
<dbReference type="RefSeq" id="WP_079219274.1">
    <property type="nucleotide sequence ID" value="NZ_CP018845.1"/>
</dbReference>
<evidence type="ECO:0000313" key="2">
    <source>
        <dbReference type="EMBL" id="NUU03577.1"/>
    </source>
</evidence>
<reference evidence="2 3" key="1">
    <citation type="journal article" date="2020" name="Front. Plant Sci.">
        <title>Isolation of Rhizosphere Bacteria That Improve Quality and Water Stress Tolerance in Greenhouse Ornamentals.</title>
        <authorList>
            <person name="Nordstedt N.P."/>
            <person name="Jones M.L."/>
        </authorList>
    </citation>
    <scope>NUCLEOTIDE SEQUENCE [LARGE SCALE GENOMIC DNA]</scope>
    <source>
        <strain evidence="2 3">C6C2</strain>
    </source>
</reference>
<gene>
    <name evidence="2" type="ORF">HNO84_18355</name>
</gene>
<name>A0ABX2LYM9_9BURK</name>
<feature type="transmembrane region" description="Helical" evidence="1">
    <location>
        <begin position="5"/>
        <end position="21"/>
    </location>
</feature>
<proteinExistence type="predicted"/>
<dbReference type="Pfam" id="PF07235">
    <property type="entry name" value="DUF1427"/>
    <property type="match status" value="1"/>
</dbReference>
<keyword evidence="1" id="KW-0812">Transmembrane</keyword>
<protein>
    <submittedName>
        <fullName evidence="2">DUF1427 family protein</fullName>
    </submittedName>
</protein>
<dbReference type="Proteomes" id="UP000536746">
    <property type="component" value="Unassembled WGS sequence"/>
</dbReference>
<dbReference type="NCBIfam" id="TIGR03510">
    <property type="entry name" value="XapX"/>
    <property type="match status" value="1"/>
</dbReference>
<comment type="caution">
    <text evidence="2">The sequence shown here is derived from an EMBL/GenBank/DDBJ whole genome shotgun (WGS) entry which is preliminary data.</text>
</comment>
<evidence type="ECO:0000256" key="1">
    <source>
        <dbReference type="SAM" id="Phobius"/>
    </source>
</evidence>
<dbReference type="InterPro" id="IPR020017">
    <property type="entry name" value="XapX_domain"/>
</dbReference>